<gene>
    <name evidence="1" type="ORF">Goari_010592</name>
</gene>
<dbReference type="AlphaFoldDB" id="A0A7J8Y230"/>
<dbReference type="Proteomes" id="UP000593577">
    <property type="component" value="Unassembled WGS sequence"/>
</dbReference>
<feature type="non-terminal residue" evidence="1">
    <location>
        <position position="1"/>
    </location>
</feature>
<name>A0A7J8Y230_GOSAI</name>
<protein>
    <submittedName>
        <fullName evidence="1">Uncharacterized protein</fullName>
    </submittedName>
</protein>
<evidence type="ECO:0000313" key="2">
    <source>
        <dbReference type="Proteomes" id="UP000593577"/>
    </source>
</evidence>
<organism evidence="1 2">
    <name type="scientific">Gossypium aridum</name>
    <name type="common">American cotton</name>
    <name type="synonym">Erioxylum aridum</name>
    <dbReference type="NCBI Taxonomy" id="34290"/>
    <lineage>
        <taxon>Eukaryota</taxon>
        <taxon>Viridiplantae</taxon>
        <taxon>Streptophyta</taxon>
        <taxon>Embryophyta</taxon>
        <taxon>Tracheophyta</taxon>
        <taxon>Spermatophyta</taxon>
        <taxon>Magnoliopsida</taxon>
        <taxon>eudicotyledons</taxon>
        <taxon>Gunneridae</taxon>
        <taxon>Pentapetalae</taxon>
        <taxon>rosids</taxon>
        <taxon>malvids</taxon>
        <taxon>Malvales</taxon>
        <taxon>Malvaceae</taxon>
        <taxon>Malvoideae</taxon>
        <taxon>Gossypium</taxon>
    </lineage>
</organism>
<accession>A0A7J8Y230</accession>
<sequence length="70" mass="8175">MHEFSGMQRYSWFQPCSNGSSKAIDGFKIRCSIPRCKVEVARDSFAAVEAFRSKNRDQNRKQKKEETEEI</sequence>
<comment type="caution">
    <text evidence="1">The sequence shown here is derived from an EMBL/GenBank/DDBJ whole genome shotgun (WGS) entry which is preliminary data.</text>
</comment>
<keyword evidence="2" id="KW-1185">Reference proteome</keyword>
<proteinExistence type="predicted"/>
<evidence type="ECO:0000313" key="1">
    <source>
        <dbReference type="EMBL" id="MBA0693084.1"/>
    </source>
</evidence>
<reference evidence="1 2" key="1">
    <citation type="journal article" date="2019" name="Genome Biol. Evol.">
        <title>Insights into the evolution of the New World diploid cottons (Gossypium, subgenus Houzingenia) based on genome sequencing.</title>
        <authorList>
            <person name="Grover C.E."/>
            <person name="Arick M.A. 2nd"/>
            <person name="Thrash A."/>
            <person name="Conover J.L."/>
            <person name="Sanders W.S."/>
            <person name="Peterson D.G."/>
            <person name="Frelichowski J.E."/>
            <person name="Scheffler J.A."/>
            <person name="Scheffler B.E."/>
            <person name="Wendel J.F."/>
        </authorList>
    </citation>
    <scope>NUCLEOTIDE SEQUENCE [LARGE SCALE GENOMIC DNA]</scope>
    <source>
        <strain evidence="1">185</strain>
        <tissue evidence="1">Leaf</tissue>
    </source>
</reference>
<dbReference type="EMBL" id="JABFAA010000009">
    <property type="protein sequence ID" value="MBA0693084.1"/>
    <property type="molecule type" value="Genomic_DNA"/>
</dbReference>